<dbReference type="InterPro" id="IPR036390">
    <property type="entry name" value="WH_DNA-bd_sf"/>
</dbReference>
<dbReference type="Gene3D" id="1.10.10.10">
    <property type="entry name" value="Winged helix-like DNA-binding domain superfamily/Winged helix DNA-binding domain"/>
    <property type="match status" value="1"/>
</dbReference>
<keyword evidence="2" id="KW-0805">Transcription regulation</keyword>
<sequence>MTSSIAWEWYRSFLAVLREGSLSRAARALDLTQPTVGRHVAALEAGTGQTLFIRTQAGLVPTEAAQALRPLAEAMDSTAAALERTARSQGDGIRGVVRVTASEVVGLEVLPALLTTLREAHPGLVVELVISNQVQDLLRREADIAIRMTQPRQEALIARRVGVVEVGLHAHARYLARHGTPQSLDELKDERHTLIGYDNDVPYVRELARRFPMLARDRFQLRADNDMAQLALIRAGAGIGLCQVALARRDPSLQRVLPDALTIPLETWITMHEDLRHSPRCRVVFDVLVEGLAQHIGVAAESSS</sequence>
<dbReference type="PATRIC" id="fig|76731.3.peg.4330"/>
<dbReference type="KEGG" id="rdp:RD2015_4226"/>
<dbReference type="Pfam" id="PF00126">
    <property type="entry name" value="HTH_1"/>
    <property type="match status" value="1"/>
</dbReference>
<dbReference type="PRINTS" id="PR00039">
    <property type="entry name" value="HTHLYSR"/>
</dbReference>
<evidence type="ECO:0000256" key="2">
    <source>
        <dbReference type="ARBA" id="ARBA00023015"/>
    </source>
</evidence>
<dbReference type="InterPro" id="IPR036388">
    <property type="entry name" value="WH-like_DNA-bd_sf"/>
</dbReference>
<dbReference type="InterPro" id="IPR058163">
    <property type="entry name" value="LysR-type_TF_proteobact-type"/>
</dbReference>
<comment type="similarity">
    <text evidence="1">Belongs to the LysR transcriptional regulatory family.</text>
</comment>
<organism evidence="5 6">
    <name type="scientific">Roseateles depolymerans</name>
    <dbReference type="NCBI Taxonomy" id="76731"/>
    <lineage>
        <taxon>Bacteria</taxon>
        <taxon>Pseudomonadati</taxon>
        <taxon>Pseudomonadota</taxon>
        <taxon>Betaproteobacteria</taxon>
        <taxon>Burkholderiales</taxon>
        <taxon>Sphaerotilaceae</taxon>
        <taxon>Roseateles</taxon>
    </lineage>
</organism>
<protein>
    <submittedName>
        <fullName evidence="5">LysR family transcriptional regulator</fullName>
    </submittedName>
</protein>
<dbReference type="PROSITE" id="PS50931">
    <property type="entry name" value="HTH_LYSR"/>
    <property type="match status" value="1"/>
</dbReference>
<dbReference type="GO" id="GO:0003700">
    <property type="term" value="F:DNA-binding transcription factor activity"/>
    <property type="evidence" value="ECO:0007669"/>
    <property type="project" value="InterPro"/>
</dbReference>
<evidence type="ECO:0000313" key="5">
    <source>
        <dbReference type="EMBL" id="ALV08673.1"/>
    </source>
</evidence>
<accession>A0A0U2U9Y5</accession>
<dbReference type="OrthoDB" id="9072091at2"/>
<evidence type="ECO:0000313" key="6">
    <source>
        <dbReference type="Proteomes" id="UP000060699"/>
    </source>
</evidence>
<dbReference type="SUPFAM" id="SSF46785">
    <property type="entry name" value="Winged helix' DNA-binding domain"/>
    <property type="match status" value="1"/>
</dbReference>
<dbReference type="InterPro" id="IPR000847">
    <property type="entry name" value="LysR_HTH_N"/>
</dbReference>
<dbReference type="RefSeq" id="WP_058937613.1">
    <property type="nucleotide sequence ID" value="NZ_CP013729.1"/>
</dbReference>
<dbReference type="GO" id="GO:0006351">
    <property type="term" value="P:DNA-templated transcription"/>
    <property type="evidence" value="ECO:0007669"/>
    <property type="project" value="TreeGrafter"/>
</dbReference>
<gene>
    <name evidence="5" type="ORF">RD2015_4226</name>
</gene>
<name>A0A0U2U9Y5_9BURK</name>
<proteinExistence type="inferred from homology"/>
<evidence type="ECO:0000256" key="3">
    <source>
        <dbReference type="ARBA" id="ARBA00023125"/>
    </source>
</evidence>
<dbReference type="Proteomes" id="UP000060699">
    <property type="component" value="Chromosome"/>
</dbReference>
<dbReference type="SUPFAM" id="SSF53850">
    <property type="entry name" value="Periplasmic binding protein-like II"/>
    <property type="match status" value="1"/>
</dbReference>
<dbReference type="AlphaFoldDB" id="A0A0U2U9Y5"/>
<dbReference type="PANTHER" id="PTHR30537">
    <property type="entry name" value="HTH-TYPE TRANSCRIPTIONAL REGULATOR"/>
    <property type="match status" value="1"/>
</dbReference>
<dbReference type="GO" id="GO:0043565">
    <property type="term" value="F:sequence-specific DNA binding"/>
    <property type="evidence" value="ECO:0007669"/>
    <property type="project" value="TreeGrafter"/>
</dbReference>
<dbReference type="EMBL" id="CP013729">
    <property type="protein sequence ID" value="ALV08673.1"/>
    <property type="molecule type" value="Genomic_DNA"/>
</dbReference>
<keyword evidence="3" id="KW-0238">DNA-binding</keyword>
<keyword evidence="4" id="KW-0804">Transcription</keyword>
<dbReference type="Pfam" id="PF03466">
    <property type="entry name" value="LysR_substrate"/>
    <property type="match status" value="1"/>
</dbReference>
<dbReference type="Gene3D" id="3.40.190.290">
    <property type="match status" value="1"/>
</dbReference>
<keyword evidence="6" id="KW-1185">Reference proteome</keyword>
<evidence type="ECO:0000256" key="1">
    <source>
        <dbReference type="ARBA" id="ARBA00009437"/>
    </source>
</evidence>
<evidence type="ECO:0000256" key="4">
    <source>
        <dbReference type="ARBA" id="ARBA00023163"/>
    </source>
</evidence>
<reference evidence="5 6" key="1">
    <citation type="submission" date="2015-12" db="EMBL/GenBank/DDBJ databases">
        <title>Complete genome of Roseateles depolymerans KCTC 42856.</title>
        <authorList>
            <person name="Kim K.M."/>
        </authorList>
    </citation>
    <scope>NUCLEOTIDE SEQUENCE [LARGE SCALE GENOMIC DNA]</scope>
    <source>
        <strain evidence="5 6">KCTC 42856</strain>
    </source>
</reference>
<dbReference type="PANTHER" id="PTHR30537:SF3">
    <property type="entry name" value="TRANSCRIPTIONAL REGULATORY PROTEIN"/>
    <property type="match status" value="1"/>
</dbReference>
<dbReference type="InterPro" id="IPR005119">
    <property type="entry name" value="LysR_subst-bd"/>
</dbReference>
<dbReference type="STRING" id="76731.RD2015_4226"/>